<dbReference type="InterPro" id="IPR036237">
    <property type="entry name" value="Xyl_isomerase-like_sf"/>
</dbReference>
<dbReference type="PANTHER" id="PTHR12110">
    <property type="entry name" value="HYDROXYPYRUVATE ISOMERASE"/>
    <property type="match status" value="1"/>
</dbReference>
<organism evidence="2 3">
    <name type="scientific">bacterium (Candidatus Ratteibacteria) CG23_combo_of_CG06-09_8_20_14_all_48_7</name>
    <dbReference type="NCBI Taxonomy" id="2014292"/>
    <lineage>
        <taxon>Bacteria</taxon>
        <taxon>Candidatus Ratteibacteria</taxon>
    </lineage>
</organism>
<evidence type="ECO:0000313" key="3">
    <source>
        <dbReference type="Proteomes" id="UP000230392"/>
    </source>
</evidence>
<protein>
    <recommendedName>
        <fullName evidence="1">Xylose isomerase-like TIM barrel domain-containing protein</fullName>
    </recommendedName>
</protein>
<dbReference type="SUPFAM" id="SSF51658">
    <property type="entry name" value="Xylose isomerase-like"/>
    <property type="match status" value="1"/>
</dbReference>
<comment type="caution">
    <text evidence="2">The sequence shown here is derived from an EMBL/GenBank/DDBJ whole genome shotgun (WGS) entry which is preliminary data.</text>
</comment>
<dbReference type="Gene3D" id="3.20.20.150">
    <property type="entry name" value="Divalent-metal-dependent TIM barrel enzymes"/>
    <property type="match status" value="1"/>
</dbReference>
<accession>A0A2G9YAH5</accession>
<dbReference type="PANTHER" id="PTHR12110:SF21">
    <property type="entry name" value="XYLOSE ISOMERASE-LIKE TIM BARREL DOMAIN-CONTAINING PROTEIN"/>
    <property type="match status" value="1"/>
</dbReference>
<dbReference type="EMBL" id="PCRF01000169">
    <property type="protein sequence ID" value="PIP16230.1"/>
    <property type="molecule type" value="Genomic_DNA"/>
</dbReference>
<dbReference type="InterPro" id="IPR013022">
    <property type="entry name" value="Xyl_isomerase-like_TIM-brl"/>
</dbReference>
<dbReference type="Proteomes" id="UP000230392">
    <property type="component" value="Unassembled WGS sequence"/>
</dbReference>
<name>A0A2G9YAH5_9BACT</name>
<gene>
    <name evidence="2" type="ORF">COX46_03480</name>
</gene>
<proteinExistence type="predicted"/>
<feature type="domain" description="Xylose isomerase-like TIM barrel" evidence="1">
    <location>
        <begin position="21"/>
        <end position="236"/>
    </location>
</feature>
<evidence type="ECO:0000259" key="1">
    <source>
        <dbReference type="Pfam" id="PF01261"/>
    </source>
</evidence>
<evidence type="ECO:0000313" key="2">
    <source>
        <dbReference type="EMBL" id="PIP16230.1"/>
    </source>
</evidence>
<sequence>MKIGYFSYSAIGADAVSLLPKLAEIGYKTVELATWEEEPFSPELLGTGGSRKLKRELDTSGLSVSALACHTTFVYSEVAKKQERIDWFRRRAELAAELETDILTTATGPVPENLSAVTSWDQLVEVTGAILDAIENFGMRLAIEVHAHPGKSRLGVNLDCSHFIVNGDGWKQAATVLIPRTIHVHLKGMKGKEFTNCGDSDDDFPAQGLIAMLQSAGYTGAISVENIPAKNWSKKAMVSARYLKGIISENR</sequence>
<dbReference type="Pfam" id="PF01261">
    <property type="entry name" value="AP_endonuc_2"/>
    <property type="match status" value="1"/>
</dbReference>
<reference evidence="2 3" key="1">
    <citation type="submission" date="2017-09" db="EMBL/GenBank/DDBJ databases">
        <title>Depth-based differentiation of microbial function through sediment-hosted aquifers and enrichment of novel symbionts in the deep terrestrial subsurface.</title>
        <authorList>
            <person name="Probst A.J."/>
            <person name="Ladd B."/>
            <person name="Jarett J.K."/>
            <person name="Geller-Mcgrath D.E."/>
            <person name="Sieber C.M."/>
            <person name="Emerson J.B."/>
            <person name="Anantharaman K."/>
            <person name="Thomas B.C."/>
            <person name="Malmstrom R."/>
            <person name="Stieglmeier M."/>
            <person name="Klingl A."/>
            <person name="Woyke T."/>
            <person name="Ryan C.M."/>
            <person name="Banfield J.F."/>
        </authorList>
    </citation>
    <scope>NUCLEOTIDE SEQUENCE [LARGE SCALE GENOMIC DNA]</scope>
    <source>
        <strain evidence="2">CG23_combo_of_CG06-09_8_20_14_all_48_7</strain>
    </source>
</reference>
<dbReference type="AlphaFoldDB" id="A0A2G9YAH5"/>
<dbReference type="InterPro" id="IPR050312">
    <property type="entry name" value="IolE/XylAMocC-like"/>
</dbReference>